<evidence type="ECO:0000313" key="7">
    <source>
        <dbReference type="Proteomes" id="UP001448614"/>
    </source>
</evidence>
<sequence>MLAEITEVRELAEQTSGTDSLATATAPRGSRRAAGGVVTVLVPAHNESAGITETLTSLNNQTRRPDRIIVVADNCTDDTETLALAQGVEVMRTVGNKDKKAGALNFALSELLPYADPEDLFLVQDADSQLALNFIENATKNLLTDELLGAVGGVFSGGPGGGFVGHLQRNEYARYARDVKRLHGKCLVVTGTAALFRVKTLRDVVSARLEGTLPPGNGKGGVYDTSVLTEDNELSFALLTLGYRIASPSNCTLVTEVMPTWRELWAQRLRWKRGAVENCVQYGWTKITRPYWGRQFLSMIGVVVTLAYFGSIIFALTTGMGLNLHPFWIAVTAIFVLERIVTLRFRGWRYMLLAATMYETVIDIFLQAVHAKAYLDAALNRKKVW</sequence>
<comment type="caution">
    <text evidence="6">The sequence shown here is derived from an EMBL/GenBank/DDBJ whole genome shotgun (WGS) entry which is preliminary data.</text>
</comment>
<comment type="similarity">
    <text evidence="1">Belongs to the glycosyltransferase 2 family.</text>
</comment>
<dbReference type="InterPro" id="IPR029044">
    <property type="entry name" value="Nucleotide-diphossugar_trans"/>
</dbReference>
<gene>
    <name evidence="6" type="ORF">V3C41_11840</name>
</gene>
<accession>A0ABV0GU35</accession>
<reference evidence="6 7" key="1">
    <citation type="journal article" date="2024" name="Appl. Microbiol. Biotechnol.">
        <title>Biosynthetic gene clusters with biotechnological applications in novel Antarctic isolates from Actinomycetota.</title>
        <authorList>
            <person name="Bruna P."/>
            <person name="Nunez-Montero K."/>
            <person name="Contreras M.J."/>
            <person name="Leal K."/>
            <person name="Garcia M."/>
            <person name="Abanto M."/>
            <person name="Barrientos L."/>
        </authorList>
    </citation>
    <scope>NUCLEOTIDE SEQUENCE [LARGE SCALE GENOMIC DNA]</scope>
    <source>
        <strain evidence="6 7">Se16.17</strain>
    </source>
</reference>
<evidence type="ECO:0000256" key="3">
    <source>
        <dbReference type="ARBA" id="ARBA00022679"/>
    </source>
</evidence>
<dbReference type="InterPro" id="IPR001173">
    <property type="entry name" value="Glyco_trans_2-like"/>
</dbReference>
<dbReference type="SUPFAM" id="SSF53448">
    <property type="entry name" value="Nucleotide-diphospho-sugar transferases"/>
    <property type="match status" value="1"/>
</dbReference>
<feature type="domain" description="Glycosyltransferase 2-like" evidence="5">
    <location>
        <begin position="39"/>
        <end position="203"/>
    </location>
</feature>
<dbReference type="Proteomes" id="UP001448614">
    <property type="component" value="Unassembled WGS sequence"/>
</dbReference>
<keyword evidence="4" id="KW-0472">Membrane</keyword>
<dbReference type="RefSeq" id="WP_026541968.1">
    <property type="nucleotide sequence ID" value="NZ_JBBMFV010000004.1"/>
</dbReference>
<proteinExistence type="inferred from homology"/>
<organism evidence="6 7">
    <name type="scientific">Paenarthrobacter nicotinovorans</name>
    <name type="common">Arthrobacter nicotinovorans</name>
    <dbReference type="NCBI Taxonomy" id="29320"/>
    <lineage>
        <taxon>Bacteria</taxon>
        <taxon>Bacillati</taxon>
        <taxon>Actinomycetota</taxon>
        <taxon>Actinomycetes</taxon>
        <taxon>Micrococcales</taxon>
        <taxon>Micrococcaceae</taxon>
        <taxon>Paenarthrobacter</taxon>
    </lineage>
</organism>
<evidence type="ECO:0000256" key="4">
    <source>
        <dbReference type="SAM" id="Phobius"/>
    </source>
</evidence>
<evidence type="ECO:0000256" key="2">
    <source>
        <dbReference type="ARBA" id="ARBA00022676"/>
    </source>
</evidence>
<feature type="transmembrane region" description="Helical" evidence="4">
    <location>
        <begin position="296"/>
        <end position="316"/>
    </location>
</feature>
<keyword evidence="4" id="KW-1133">Transmembrane helix</keyword>
<dbReference type="PANTHER" id="PTHR43630">
    <property type="entry name" value="POLY-BETA-1,6-N-ACETYL-D-GLUCOSAMINE SYNTHASE"/>
    <property type="match status" value="1"/>
</dbReference>
<dbReference type="CDD" id="cd06423">
    <property type="entry name" value="CESA_like"/>
    <property type="match status" value="1"/>
</dbReference>
<evidence type="ECO:0000259" key="5">
    <source>
        <dbReference type="Pfam" id="PF00535"/>
    </source>
</evidence>
<name>A0ABV0GU35_PAENI</name>
<keyword evidence="7" id="KW-1185">Reference proteome</keyword>
<dbReference type="Gene3D" id="3.90.550.10">
    <property type="entry name" value="Spore Coat Polysaccharide Biosynthesis Protein SpsA, Chain A"/>
    <property type="match status" value="1"/>
</dbReference>
<dbReference type="EMBL" id="JBBMFV010000004">
    <property type="protein sequence ID" value="MEO3941761.1"/>
    <property type="molecule type" value="Genomic_DNA"/>
</dbReference>
<dbReference type="Pfam" id="PF00535">
    <property type="entry name" value="Glycos_transf_2"/>
    <property type="match status" value="1"/>
</dbReference>
<protein>
    <submittedName>
        <fullName evidence="6">Glycosyltransferase family 2 protein</fullName>
    </submittedName>
</protein>
<feature type="transmembrane region" description="Helical" evidence="4">
    <location>
        <begin position="322"/>
        <end position="341"/>
    </location>
</feature>
<evidence type="ECO:0000313" key="6">
    <source>
        <dbReference type="EMBL" id="MEO3941761.1"/>
    </source>
</evidence>
<keyword evidence="4" id="KW-0812">Transmembrane</keyword>
<evidence type="ECO:0000256" key="1">
    <source>
        <dbReference type="ARBA" id="ARBA00006739"/>
    </source>
</evidence>
<keyword evidence="3" id="KW-0808">Transferase</keyword>
<dbReference type="PANTHER" id="PTHR43630:SF1">
    <property type="entry name" value="POLY-BETA-1,6-N-ACETYL-D-GLUCOSAMINE SYNTHASE"/>
    <property type="match status" value="1"/>
</dbReference>
<keyword evidence="2" id="KW-0328">Glycosyltransferase</keyword>